<evidence type="ECO:0008006" key="3">
    <source>
        <dbReference type="Google" id="ProtNLM"/>
    </source>
</evidence>
<reference evidence="1 2" key="1">
    <citation type="submission" date="2021-01" db="EMBL/GenBank/DDBJ databases">
        <title>FDA dAtabase for Regulatory Grade micrObial Sequences (FDA-ARGOS): Supporting development and validation of Infectious Disease Dx tests.</title>
        <authorList>
            <person name="Sproer C."/>
            <person name="Gronow S."/>
            <person name="Severitt S."/>
            <person name="Schroder I."/>
            <person name="Tallon L."/>
            <person name="Sadzewicz L."/>
            <person name="Zhao X."/>
            <person name="Boylan J."/>
            <person name="Ott S."/>
            <person name="Bowen H."/>
            <person name="Vavikolanu K."/>
            <person name="Mehta A."/>
            <person name="Aluvathingal J."/>
            <person name="Nadendla S."/>
            <person name="Lowell S."/>
            <person name="Myers T."/>
            <person name="Yan Y."/>
            <person name="Sichtig H."/>
        </authorList>
    </citation>
    <scope>NUCLEOTIDE SEQUENCE [LARGE SCALE GENOMIC DNA]</scope>
    <source>
        <strain evidence="1 2">FDAARGOS_1126</strain>
    </source>
</reference>
<accession>A0ABX7CEF5</accession>
<keyword evidence="2" id="KW-1185">Reference proteome</keyword>
<sequence length="474" mass="52996">MDKDSEVTADGYFEEGKAVLKKAGAASSYGKLYEELEESGKSPEEINRILAKGNKDLKLEFGEIDKELQKELDEEKDAGKRALLVKKKIENSTDPYEQEYYKGYYNHLIRKSNPKEAFFNSAGKGAVEAVETILIFRMFGIIPKSKPNITIPKSSKFYKDTRYPISAEDLYVISVNDPEYYKDNSHLYKVTGELNVKAGLYNKKIEDPVILKHMTGYHNNTLTSNEKLGYSVGNLGTYVVGNKILNRLDAYIYKNSNSSLVSANKITNEEQLLLENKVNSVQGKVFINDGTPGGTTIARQTILTDSSGNMINFQNNLTTGELSLQGINSSGQRIFEKSLTPYPANALIGTSTSTSASTQISYQIPVMNGATRAMQYSSQWENASLTEAINRFAPNAKPIETSKGKVIYSNNETGVSIVYDKNGNYFRIEDTTKPRGRNYLDINGNDMNNEIVNGKQRGRNRADYQRVTHFNNTD</sequence>
<proteinExistence type="predicted"/>
<evidence type="ECO:0000313" key="2">
    <source>
        <dbReference type="Proteomes" id="UP000595375"/>
    </source>
</evidence>
<dbReference type="RefSeq" id="WP_201627412.1">
    <property type="nucleotide sequence ID" value="NZ_CP068114.1"/>
</dbReference>
<name>A0ABX7CEF5_9FUSO</name>
<evidence type="ECO:0000313" key="1">
    <source>
        <dbReference type="EMBL" id="QQS87908.1"/>
    </source>
</evidence>
<gene>
    <name evidence="1" type="ORF">I6I83_01835</name>
</gene>
<dbReference type="EMBL" id="CP068114">
    <property type="protein sequence ID" value="QQS87908.1"/>
    <property type="molecule type" value="Genomic_DNA"/>
</dbReference>
<dbReference type="Proteomes" id="UP000595375">
    <property type="component" value="Chromosome"/>
</dbReference>
<organism evidence="1 2">
    <name type="scientific">Fusobacterium canifelinum</name>
    <dbReference type="NCBI Taxonomy" id="285729"/>
    <lineage>
        <taxon>Bacteria</taxon>
        <taxon>Fusobacteriati</taxon>
        <taxon>Fusobacteriota</taxon>
        <taxon>Fusobacteriia</taxon>
        <taxon>Fusobacteriales</taxon>
        <taxon>Fusobacteriaceae</taxon>
        <taxon>Fusobacterium</taxon>
    </lineage>
</organism>
<protein>
    <recommendedName>
        <fullName evidence="3">Hemolysin</fullName>
    </recommendedName>
</protein>